<dbReference type="AlphaFoldDB" id="A0A0G4M3C6"/>
<evidence type="ECO:0000313" key="2">
    <source>
        <dbReference type="Proteomes" id="UP000044602"/>
    </source>
</evidence>
<dbReference type="Pfam" id="PF13714">
    <property type="entry name" value="PEP_mutase"/>
    <property type="match status" value="1"/>
</dbReference>
<gene>
    <name evidence="1" type="ORF">BN1708_004760</name>
</gene>
<sequence length="296" mass="31206">MRLQSMRNLINTDIMTTSKQLAATLKALHEPSSPLILPNIWDHASLKAVLSLNGSAVSGRVKAIATASWAVAESQGIKDGDLTFEQNMAAIGRLAPHVQASGLPLTVDIQDGYGARIEEAVTKVVELGAVGANIEDSIPERGFGGGIEGSLYRVEEQVDRLKTALAAAAAAGCDGFVLNARCDVFRLEPYCEANDKAVLEEGIKRGRAYLEAGATTVFFWGGAGRGLRTSEVEVLVKELGGRVSVKLGEKDDSLTTRQLGEMGVARISVGPSLYSIAMRAVAKAARHILSGGGFKG</sequence>
<accession>A0A0G4M3C6</accession>
<reference evidence="1 2" key="1">
    <citation type="submission" date="2015-05" db="EMBL/GenBank/DDBJ databases">
        <authorList>
            <person name="Wang D.B."/>
            <person name="Wang M."/>
        </authorList>
    </citation>
    <scope>NUCLEOTIDE SEQUENCE [LARGE SCALE GENOMIC DNA]</scope>
    <source>
        <strain evidence="1">VL1</strain>
    </source>
</reference>
<dbReference type="SUPFAM" id="SSF51621">
    <property type="entry name" value="Phosphoenolpyruvate/pyruvate domain"/>
    <property type="match status" value="1"/>
</dbReference>
<proteinExistence type="predicted"/>
<name>A0A0G4M3C6_VERLO</name>
<dbReference type="InterPro" id="IPR015813">
    <property type="entry name" value="Pyrv/PenolPyrv_kinase-like_dom"/>
</dbReference>
<dbReference type="CDD" id="cd00377">
    <property type="entry name" value="ICL_PEPM"/>
    <property type="match status" value="1"/>
</dbReference>
<dbReference type="EMBL" id="CVQH01020862">
    <property type="protein sequence ID" value="CRK28778.1"/>
    <property type="molecule type" value="Genomic_DNA"/>
</dbReference>
<dbReference type="GO" id="GO:0003824">
    <property type="term" value="F:catalytic activity"/>
    <property type="evidence" value="ECO:0007669"/>
    <property type="project" value="InterPro"/>
</dbReference>
<protein>
    <recommendedName>
        <fullName evidence="3">HpcH/HpaI aldolase/citrate lyase domain-containing protein</fullName>
    </recommendedName>
</protein>
<dbReference type="PANTHER" id="PTHR42905">
    <property type="entry name" value="PHOSPHOENOLPYRUVATE CARBOXYLASE"/>
    <property type="match status" value="1"/>
</dbReference>
<evidence type="ECO:0008006" key="3">
    <source>
        <dbReference type="Google" id="ProtNLM"/>
    </source>
</evidence>
<dbReference type="InterPro" id="IPR040442">
    <property type="entry name" value="Pyrv_kinase-like_dom_sf"/>
</dbReference>
<dbReference type="Gene3D" id="3.20.20.60">
    <property type="entry name" value="Phosphoenolpyruvate-binding domains"/>
    <property type="match status" value="1"/>
</dbReference>
<organism evidence="1 2">
    <name type="scientific">Verticillium longisporum</name>
    <name type="common">Verticillium dahliae var. longisporum</name>
    <dbReference type="NCBI Taxonomy" id="100787"/>
    <lineage>
        <taxon>Eukaryota</taxon>
        <taxon>Fungi</taxon>
        <taxon>Dikarya</taxon>
        <taxon>Ascomycota</taxon>
        <taxon>Pezizomycotina</taxon>
        <taxon>Sordariomycetes</taxon>
        <taxon>Hypocreomycetidae</taxon>
        <taxon>Glomerellales</taxon>
        <taxon>Plectosphaerellaceae</taxon>
        <taxon>Verticillium</taxon>
    </lineage>
</organism>
<evidence type="ECO:0000313" key="1">
    <source>
        <dbReference type="EMBL" id="CRK28778.1"/>
    </source>
</evidence>
<dbReference type="InterPro" id="IPR039556">
    <property type="entry name" value="ICL/PEPM"/>
</dbReference>
<keyword evidence="2" id="KW-1185">Reference proteome</keyword>
<dbReference type="PANTHER" id="PTHR42905:SF16">
    <property type="entry name" value="CARBOXYPHOSPHONOENOLPYRUVATE PHOSPHONOMUTASE-LIKE PROTEIN (AFU_ORTHOLOGUE AFUA_5G07230)"/>
    <property type="match status" value="1"/>
</dbReference>
<dbReference type="Proteomes" id="UP000044602">
    <property type="component" value="Unassembled WGS sequence"/>
</dbReference>